<feature type="region of interest" description="Disordered" evidence="1">
    <location>
        <begin position="1"/>
        <end position="90"/>
    </location>
</feature>
<protein>
    <submittedName>
        <fullName evidence="2">Uncharacterized protein</fullName>
    </submittedName>
</protein>
<evidence type="ECO:0000256" key="1">
    <source>
        <dbReference type="SAM" id="MobiDB-lite"/>
    </source>
</evidence>
<reference evidence="2 3" key="1">
    <citation type="submission" date="2017-03" db="EMBL/GenBank/DDBJ databases">
        <title>WGS assembly of Porphyra umbilicalis.</title>
        <authorList>
            <person name="Brawley S.H."/>
            <person name="Blouin N.A."/>
            <person name="Ficko-Blean E."/>
            <person name="Wheeler G.L."/>
            <person name="Lohr M."/>
            <person name="Goodson H.V."/>
            <person name="Jenkins J.W."/>
            <person name="Blaby-Haas C.E."/>
            <person name="Helliwell K.E."/>
            <person name="Chan C."/>
            <person name="Marriage T."/>
            <person name="Bhattacharya D."/>
            <person name="Klein A.S."/>
            <person name="Badis Y."/>
            <person name="Brodie J."/>
            <person name="Cao Y."/>
            <person name="Collen J."/>
            <person name="Dittami S.M."/>
            <person name="Gachon C.M."/>
            <person name="Green B.R."/>
            <person name="Karpowicz S."/>
            <person name="Kim J.W."/>
            <person name="Kudahl U."/>
            <person name="Lin S."/>
            <person name="Michel G."/>
            <person name="Mittag M."/>
            <person name="Olson B.J."/>
            <person name="Pangilinan J."/>
            <person name="Peng Y."/>
            <person name="Qiu H."/>
            <person name="Shu S."/>
            <person name="Singer J.T."/>
            <person name="Smith A.G."/>
            <person name="Sprecher B.N."/>
            <person name="Wagner V."/>
            <person name="Wang W."/>
            <person name="Wang Z.-Y."/>
            <person name="Yan J."/>
            <person name="Yarish C."/>
            <person name="Zoeuner-Riek S."/>
            <person name="Zhuang Y."/>
            <person name="Zou Y."/>
            <person name="Lindquist E.A."/>
            <person name="Grimwood J."/>
            <person name="Barry K."/>
            <person name="Rokhsar D.S."/>
            <person name="Schmutz J."/>
            <person name="Stiller J.W."/>
            <person name="Grossman A.R."/>
            <person name="Prochnik S.E."/>
        </authorList>
    </citation>
    <scope>NUCLEOTIDE SEQUENCE [LARGE SCALE GENOMIC DNA]</scope>
    <source>
        <strain evidence="2">4086291</strain>
    </source>
</reference>
<evidence type="ECO:0000313" key="3">
    <source>
        <dbReference type="Proteomes" id="UP000218209"/>
    </source>
</evidence>
<keyword evidence="3" id="KW-1185">Reference proteome</keyword>
<sequence>MVGAANPKGHCPSWSYTSQSYLDRHPHTPSVLIRGYSMRGATHPRGLQKKGRGCPTEERLPPRSQPAPPVPPLRRLGEGGGKDLGRARGV</sequence>
<dbReference type="Proteomes" id="UP000218209">
    <property type="component" value="Unassembled WGS sequence"/>
</dbReference>
<name>A0A1X6NQZ6_PORUM</name>
<dbReference type="EMBL" id="KV919176">
    <property type="protein sequence ID" value="OSX71049.1"/>
    <property type="molecule type" value="Genomic_DNA"/>
</dbReference>
<organism evidence="2 3">
    <name type="scientific">Porphyra umbilicalis</name>
    <name type="common">Purple laver</name>
    <name type="synonym">Red alga</name>
    <dbReference type="NCBI Taxonomy" id="2786"/>
    <lineage>
        <taxon>Eukaryota</taxon>
        <taxon>Rhodophyta</taxon>
        <taxon>Bangiophyceae</taxon>
        <taxon>Bangiales</taxon>
        <taxon>Bangiaceae</taxon>
        <taxon>Porphyra</taxon>
    </lineage>
</organism>
<feature type="compositionally biased region" description="Basic and acidic residues" evidence="1">
    <location>
        <begin position="75"/>
        <end position="90"/>
    </location>
</feature>
<dbReference type="AlphaFoldDB" id="A0A1X6NQZ6"/>
<gene>
    <name evidence="2" type="ORF">BU14_0610s0005</name>
</gene>
<evidence type="ECO:0000313" key="2">
    <source>
        <dbReference type="EMBL" id="OSX71049.1"/>
    </source>
</evidence>
<feature type="compositionally biased region" description="Pro residues" evidence="1">
    <location>
        <begin position="63"/>
        <end position="72"/>
    </location>
</feature>
<proteinExistence type="predicted"/>
<accession>A0A1X6NQZ6</accession>